<reference evidence="2" key="2">
    <citation type="submission" date="2023-06" db="EMBL/GenBank/DDBJ databases">
        <authorList>
            <person name="Ma L."/>
            <person name="Liu K.-W."/>
            <person name="Li Z."/>
            <person name="Hsiao Y.-Y."/>
            <person name="Qi Y."/>
            <person name="Fu T."/>
            <person name="Tang G."/>
            <person name="Zhang D."/>
            <person name="Sun W.-H."/>
            <person name="Liu D.-K."/>
            <person name="Li Y."/>
            <person name="Chen G.-Z."/>
            <person name="Liu X.-D."/>
            <person name="Liao X.-Y."/>
            <person name="Jiang Y.-T."/>
            <person name="Yu X."/>
            <person name="Hao Y."/>
            <person name="Huang J."/>
            <person name="Zhao X.-W."/>
            <person name="Ke S."/>
            <person name="Chen Y.-Y."/>
            <person name="Wu W.-L."/>
            <person name="Hsu J.-L."/>
            <person name="Lin Y.-F."/>
            <person name="Huang M.-D."/>
            <person name="Li C.-Y."/>
            <person name="Huang L."/>
            <person name="Wang Z.-W."/>
            <person name="Zhao X."/>
            <person name="Zhong W.-Y."/>
            <person name="Peng D.-H."/>
            <person name="Ahmad S."/>
            <person name="Lan S."/>
            <person name="Zhang J.-S."/>
            <person name="Tsai W.-C."/>
            <person name="Van De Peer Y."/>
            <person name="Liu Z.-J."/>
        </authorList>
    </citation>
    <scope>NUCLEOTIDE SEQUENCE</scope>
    <source>
        <strain evidence="2">CP</strain>
        <tissue evidence="2">Leaves</tissue>
    </source>
</reference>
<protein>
    <submittedName>
        <fullName evidence="2">Uncharacterized protein</fullName>
    </submittedName>
</protein>
<sequence length="255" mass="27991">MMLPGVELARRRKIHNHSSNLEASGRSGCPRDPRSPCRPRAIPTPGMGEAALVARRRLEQRLGILSPIWCNQQQQQQQQQSERKVLLERKDSARDVCAVCLDGFGAEQDVTRLPCSHSLCLLMFMVIDEMCKHVECGQGTCMSSINETFGYICECDQGWSRYAGNLSYMPCVIPNCYANLVNISYLPCFAECSVEGDCASHGIGLSNSKASSNPPSSSASSESNSAHSIHSLKLGLAEKQSWLIVLIASFAMVLY</sequence>
<organism evidence="2 3">
    <name type="scientific">Acorus calamus</name>
    <name type="common">Sweet flag</name>
    <dbReference type="NCBI Taxonomy" id="4465"/>
    <lineage>
        <taxon>Eukaryota</taxon>
        <taxon>Viridiplantae</taxon>
        <taxon>Streptophyta</taxon>
        <taxon>Embryophyta</taxon>
        <taxon>Tracheophyta</taxon>
        <taxon>Spermatophyta</taxon>
        <taxon>Magnoliopsida</taxon>
        <taxon>Liliopsida</taxon>
        <taxon>Acoraceae</taxon>
        <taxon>Acorus</taxon>
    </lineage>
</organism>
<proteinExistence type="predicted"/>
<gene>
    <name evidence="2" type="ORF">QJS10_CPB15g01859</name>
</gene>
<accession>A0AAV9D8D3</accession>
<name>A0AAV9D8D3_ACOCL</name>
<dbReference type="EMBL" id="JAUJYO010000015">
    <property type="protein sequence ID" value="KAK1297137.1"/>
    <property type="molecule type" value="Genomic_DNA"/>
</dbReference>
<dbReference type="PANTHER" id="PTHR33881:SF17">
    <property type="entry name" value="EGF-LIKE DOMAIN-CONTAINING PROTEIN"/>
    <property type="match status" value="1"/>
</dbReference>
<dbReference type="PANTHER" id="PTHR33881">
    <property type="entry name" value="NEUROGENIC LOCUS NOTCH-LIKE PROTEIN"/>
    <property type="match status" value="1"/>
</dbReference>
<dbReference type="AlphaFoldDB" id="A0AAV9D8D3"/>
<keyword evidence="3" id="KW-1185">Reference proteome</keyword>
<feature type="region of interest" description="Disordered" evidence="1">
    <location>
        <begin position="12"/>
        <end position="43"/>
    </location>
</feature>
<dbReference type="Proteomes" id="UP001180020">
    <property type="component" value="Unassembled WGS sequence"/>
</dbReference>
<dbReference type="SUPFAM" id="SSF57850">
    <property type="entry name" value="RING/U-box"/>
    <property type="match status" value="1"/>
</dbReference>
<evidence type="ECO:0000313" key="2">
    <source>
        <dbReference type="EMBL" id="KAK1297137.1"/>
    </source>
</evidence>
<comment type="caution">
    <text evidence="2">The sequence shown here is derived from an EMBL/GenBank/DDBJ whole genome shotgun (WGS) entry which is preliminary data.</text>
</comment>
<evidence type="ECO:0000256" key="1">
    <source>
        <dbReference type="SAM" id="MobiDB-lite"/>
    </source>
</evidence>
<evidence type="ECO:0000313" key="3">
    <source>
        <dbReference type="Proteomes" id="UP001180020"/>
    </source>
</evidence>
<reference evidence="2" key="1">
    <citation type="journal article" date="2023" name="Nat. Commun.">
        <title>Diploid and tetraploid genomes of Acorus and the evolution of monocots.</title>
        <authorList>
            <person name="Ma L."/>
            <person name="Liu K.W."/>
            <person name="Li Z."/>
            <person name="Hsiao Y.Y."/>
            <person name="Qi Y."/>
            <person name="Fu T."/>
            <person name="Tang G.D."/>
            <person name="Zhang D."/>
            <person name="Sun W.H."/>
            <person name="Liu D.K."/>
            <person name="Li Y."/>
            <person name="Chen G.Z."/>
            <person name="Liu X.D."/>
            <person name="Liao X.Y."/>
            <person name="Jiang Y.T."/>
            <person name="Yu X."/>
            <person name="Hao Y."/>
            <person name="Huang J."/>
            <person name="Zhao X.W."/>
            <person name="Ke S."/>
            <person name="Chen Y.Y."/>
            <person name="Wu W.L."/>
            <person name="Hsu J.L."/>
            <person name="Lin Y.F."/>
            <person name="Huang M.D."/>
            <person name="Li C.Y."/>
            <person name="Huang L."/>
            <person name="Wang Z.W."/>
            <person name="Zhao X."/>
            <person name="Zhong W.Y."/>
            <person name="Peng D.H."/>
            <person name="Ahmad S."/>
            <person name="Lan S."/>
            <person name="Zhang J.S."/>
            <person name="Tsai W.C."/>
            <person name="Van de Peer Y."/>
            <person name="Liu Z.J."/>
        </authorList>
    </citation>
    <scope>NUCLEOTIDE SEQUENCE</scope>
    <source>
        <strain evidence="2">CP</strain>
    </source>
</reference>